<reference evidence="2 3" key="1">
    <citation type="submission" date="2017-01" db="EMBL/GenBank/DDBJ databases">
        <title>New insights into the genetic diversity of Chromobacterium isolated from tropical freshwater lake.</title>
        <authorList>
            <person name="Santos A.B."/>
            <person name="Nascimento A.M."/>
            <person name="Da Silva P.C."/>
        </authorList>
    </citation>
    <scope>NUCLEOTIDE SEQUENCE [LARGE SCALE GENOMIC DNA]</scope>
    <source>
        <strain evidence="2 3">56AF</strain>
    </source>
</reference>
<feature type="compositionally biased region" description="Low complexity" evidence="1">
    <location>
        <begin position="193"/>
        <end position="210"/>
    </location>
</feature>
<feature type="region of interest" description="Disordered" evidence="1">
    <location>
        <begin position="182"/>
        <end position="247"/>
    </location>
</feature>
<gene>
    <name evidence="2" type="ORF">BUE93_05430</name>
</gene>
<evidence type="ECO:0000313" key="2">
    <source>
        <dbReference type="EMBL" id="PRP71675.1"/>
    </source>
</evidence>
<feature type="compositionally biased region" description="Low complexity" evidence="1">
    <location>
        <begin position="81"/>
        <end position="98"/>
    </location>
</feature>
<feature type="compositionally biased region" description="Basic and acidic residues" evidence="1">
    <location>
        <begin position="107"/>
        <end position="127"/>
    </location>
</feature>
<feature type="compositionally biased region" description="Polar residues" evidence="1">
    <location>
        <begin position="51"/>
        <end position="67"/>
    </location>
</feature>
<protein>
    <recommendedName>
        <fullName evidence="4">Catalase</fullName>
    </recommendedName>
</protein>
<evidence type="ECO:0008006" key="4">
    <source>
        <dbReference type="Google" id="ProtNLM"/>
    </source>
</evidence>
<proteinExistence type="predicted"/>
<evidence type="ECO:0000256" key="1">
    <source>
        <dbReference type="SAM" id="MobiDB-lite"/>
    </source>
</evidence>
<accession>A0A1S1XBW7</accession>
<dbReference type="Pfam" id="PF12118">
    <property type="entry name" value="SprA-related"/>
    <property type="match status" value="1"/>
</dbReference>
<comment type="caution">
    <text evidence="2">The sequence shown here is derived from an EMBL/GenBank/DDBJ whole genome shotgun (WGS) entry which is preliminary data.</text>
</comment>
<dbReference type="AlphaFoldDB" id="A0A1S1XBW7"/>
<dbReference type="Proteomes" id="UP000239469">
    <property type="component" value="Unassembled WGS sequence"/>
</dbReference>
<dbReference type="InterPro" id="IPR021973">
    <property type="entry name" value="SprA-related"/>
</dbReference>
<evidence type="ECO:0000313" key="3">
    <source>
        <dbReference type="Proteomes" id="UP000239469"/>
    </source>
</evidence>
<organism evidence="2 3">
    <name type="scientific">Chromobacterium amazonense</name>
    <dbReference type="NCBI Taxonomy" id="1382803"/>
    <lineage>
        <taxon>Bacteria</taxon>
        <taxon>Pseudomonadati</taxon>
        <taxon>Pseudomonadota</taxon>
        <taxon>Betaproteobacteria</taxon>
        <taxon>Neisseriales</taxon>
        <taxon>Chromobacteriaceae</taxon>
        <taxon>Chromobacterium</taxon>
    </lineage>
</organism>
<sequence>MLEESCAMSISSISGGYGGYTLPVHGANCQCPACQQLRADASIVPAANADGAQSNSANTVSGASQSAAADKQGNPDSQNGKPAANQTQNANPAAPKAPDGTPLNDAQQKEVTELKARDTDVRRHEAAHQAAGGSLAGAASFTYEQGPDGKQYAIGGEVPIQLSRGSTPQQTIQNAETVRAAALAPADPSGQDRAVAAEAAQVEQQARQQQLTQQGGNAKLSPLEKAQKASAPEGSQTQPGQHIDTYA</sequence>
<feature type="region of interest" description="Disordered" evidence="1">
    <location>
        <begin position="50"/>
        <end position="133"/>
    </location>
</feature>
<name>A0A1S1XBW7_9NEIS</name>
<dbReference type="EMBL" id="MTBD01000009">
    <property type="protein sequence ID" value="PRP71675.1"/>
    <property type="molecule type" value="Genomic_DNA"/>
</dbReference>